<organism evidence="5 6">
    <name type="scientific">Corynebacterium epidermidicanis</name>
    <dbReference type="NCBI Taxonomy" id="1050174"/>
    <lineage>
        <taxon>Bacteria</taxon>
        <taxon>Bacillati</taxon>
        <taxon>Actinomycetota</taxon>
        <taxon>Actinomycetes</taxon>
        <taxon>Mycobacteriales</taxon>
        <taxon>Corynebacteriaceae</taxon>
        <taxon>Corynebacterium</taxon>
    </lineage>
</organism>
<dbReference type="Gene3D" id="2.160.10.10">
    <property type="entry name" value="Hexapeptide repeat proteins"/>
    <property type="match status" value="1"/>
</dbReference>
<name>A0A0G3GT48_9CORY</name>
<dbReference type="PATRIC" id="fig|1050174.4.peg.151"/>
<dbReference type="AlphaFoldDB" id="A0A0G3GT48"/>
<evidence type="ECO:0000313" key="5">
    <source>
        <dbReference type="EMBL" id="AKK02037.1"/>
    </source>
</evidence>
<evidence type="ECO:0000313" key="6">
    <source>
        <dbReference type="Proteomes" id="UP000035368"/>
    </source>
</evidence>
<dbReference type="GO" id="GO:0016746">
    <property type="term" value="F:acyltransferase activity"/>
    <property type="evidence" value="ECO:0007669"/>
    <property type="project" value="UniProtKB-KW"/>
</dbReference>
<keyword evidence="2 5" id="KW-0808">Transferase</keyword>
<dbReference type="InterPro" id="IPR045304">
    <property type="entry name" value="LbH_SAT"/>
</dbReference>
<protein>
    <submittedName>
        <fullName evidence="5">Serine acetyltransferase</fullName>
    </submittedName>
</protein>
<dbReference type="InterPro" id="IPR011004">
    <property type="entry name" value="Trimer_LpxA-like_sf"/>
</dbReference>
<dbReference type="GO" id="GO:0016829">
    <property type="term" value="F:lyase activity"/>
    <property type="evidence" value="ECO:0007669"/>
    <property type="project" value="InterPro"/>
</dbReference>
<dbReference type="CDD" id="cd03354">
    <property type="entry name" value="LbH_SAT"/>
    <property type="match status" value="1"/>
</dbReference>
<evidence type="ECO:0000256" key="1">
    <source>
        <dbReference type="ARBA" id="ARBA00007274"/>
    </source>
</evidence>
<gene>
    <name evidence="5" type="ORF">CEPID_00715</name>
</gene>
<dbReference type="PANTHER" id="PTHR42811">
    <property type="entry name" value="SERINE ACETYLTRANSFERASE"/>
    <property type="match status" value="1"/>
</dbReference>
<reference evidence="5 6" key="1">
    <citation type="submission" date="2015-05" db="EMBL/GenBank/DDBJ databases">
        <title>Complete genome sequence of Corynebacterium epidermidicanis DSM 45586, isolated from the skin of a dog suffering from pruritus.</title>
        <authorList>
            <person name="Ruckert C."/>
            <person name="Albersmeier A."/>
            <person name="Winkler A."/>
            <person name="Tauch A."/>
        </authorList>
    </citation>
    <scope>NUCLEOTIDE SEQUENCE [LARGE SCALE GENOMIC DNA]</scope>
    <source>
        <strain evidence="5 6">DSM 45586</strain>
    </source>
</reference>
<dbReference type="Pfam" id="PF14602">
    <property type="entry name" value="Hexapep_2"/>
    <property type="match status" value="1"/>
</dbReference>
<evidence type="ECO:0000256" key="2">
    <source>
        <dbReference type="ARBA" id="ARBA00022679"/>
    </source>
</evidence>
<dbReference type="STRING" id="1050174.CEPID_00715"/>
<dbReference type="Gene3D" id="2.70.98.70">
    <property type="match status" value="1"/>
</dbReference>
<dbReference type="Proteomes" id="UP000035368">
    <property type="component" value="Chromosome"/>
</dbReference>
<feature type="domain" description="Heparinase II/III-like C-terminal" evidence="4">
    <location>
        <begin position="290"/>
        <end position="485"/>
    </location>
</feature>
<keyword evidence="6" id="KW-1185">Reference proteome</keyword>
<dbReference type="KEGG" id="cei:CEPID_00715"/>
<evidence type="ECO:0000259" key="4">
    <source>
        <dbReference type="Pfam" id="PF07940"/>
    </source>
</evidence>
<sequence>MTTLKSLSRSVFEPQGGTSVTVEDGKTILSLPTGEKLEFTDIPCWQDFENQIGKTGQLYLHGGQFIPRLASLISRKDAAQVLDSYFSWISSPEKGKQNRLNPSWDHATAMRIESILYLSSIHPEYISEVVSQTLVHDIEWSCLPESIKLNNHGLFLIRALLFGIAHATSDESVLGQIKNHELVRKCESTISTMLPAIIQQVYGEDGWCGENSPLYDRVWINLLSSIREKFTDQLVHLSLLEQIDRTIELADKTSRFQLLPSSHYVPRGDSSRLPTGLSPIFGTHFNERVGIWVYSNPEFYLLATAGHSSITHKHVDDTQIYLSYKGVDFFIDGGTHSYNYSDGRVKALRSNFAHSVLDFESPESQFPWDVYRSSNRIINARIVKATETYLKMEKKVRDIVLTRTIKVDDKNVFAVTDEWDTPSGEAIKSRFLLPNNCTPYATDREIVLHRLGKSLRLTFSENITVSVYSGETKSPFRGWYSTKPGELIAGNCLEVSPAKPSKSGKLTYRVECIDEEILLPADFSQCYSQTQIVSLAREQSWPTMATWKKIDIYGISESNLTIALALSTAGFDVTMFSDDIGSQSTSVAEIQVANIAQRRPSAIPLISSQPETYNKPFVVPVYLNNESEGSNCVWQAALSGMTAVQLYYASNKAHQLGLFRGANYLSDLVFRRFNCKIYPGCSIGNNFTLGCGGIGVVIHKNAVLGDDVTVAQNVTLGGRNKRLGPPKVGNNVYFGANSVFIGGSIGDNCVVGAGSVVLEPVPSNSIVAGNPARVIKKIKVRS</sequence>
<dbReference type="EMBL" id="CP011541">
    <property type="protein sequence ID" value="AKK02037.1"/>
    <property type="molecule type" value="Genomic_DNA"/>
</dbReference>
<evidence type="ECO:0000256" key="3">
    <source>
        <dbReference type="ARBA" id="ARBA00023315"/>
    </source>
</evidence>
<dbReference type="RefSeq" id="WP_083984311.1">
    <property type="nucleotide sequence ID" value="NZ_CP011541.1"/>
</dbReference>
<keyword evidence="3" id="KW-0012">Acyltransferase</keyword>
<accession>A0A0G3GT48</accession>
<dbReference type="InterPro" id="IPR001451">
    <property type="entry name" value="Hexapep"/>
</dbReference>
<comment type="similarity">
    <text evidence="1">Belongs to the transferase hexapeptide repeat family.</text>
</comment>
<dbReference type="SUPFAM" id="SSF51161">
    <property type="entry name" value="Trimeric LpxA-like enzymes"/>
    <property type="match status" value="1"/>
</dbReference>
<dbReference type="Pfam" id="PF07940">
    <property type="entry name" value="Hepar_II_III_C"/>
    <property type="match status" value="1"/>
</dbReference>
<proteinExistence type="inferred from homology"/>
<dbReference type="InterPro" id="IPR012480">
    <property type="entry name" value="Hepar_II_III_C"/>
</dbReference>
<dbReference type="OrthoDB" id="2643438at2"/>